<evidence type="ECO:0000313" key="3">
    <source>
        <dbReference type="Proteomes" id="UP000823941"/>
    </source>
</evidence>
<organism evidence="2 3">
    <name type="scientific">Plutella xylostella</name>
    <name type="common">Diamondback moth</name>
    <name type="synonym">Plutella maculipennis</name>
    <dbReference type="NCBI Taxonomy" id="51655"/>
    <lineage>
        <taxon>Eukaryota</taxon>
        <taxon>Metazoa</taxon>
        <taxon>Ecdysozoa</taxon>
        <taxon>Arthropoda</taxon>
        <taxon>Hexapoda</taxon>
        <taxon>Insecta</taxon>
        <taxon>Pterygota</taxon>
        <taxon>Neoptera</taxon>
        <taxon>Endopterygota</taxon>
        <taxon>Lepidoptera</taxon>
        <taxon>Glossata</taxon>
        <taxon>Ditrysia</taxon>
        <taxon>Yponomeutoidea</taxon>
        <taxon>Plutellidae</taxon>
        <taxon>Plutella</taxon>
    </lineage>
</organism>
<evidence type="ECO:0008006" key="4">
    <source>
        <dbReference type="Google" id="ProtNLM"/>
    </source>
</evidence>
<dbReference type="EMBL" id="JAHIBW010000009">
    <property type="protein sequence ID" value="KAG7307833.1"/>
    <property type="molecule type" value="Genomic_DNA"/>
</dbReference>
<feature type="transmembrane region" description="Helical" evidence="1">
    <location>
        <begin position="42"/>
        <end position="66"/>
    </location>
</feature>
<keyword evidence="1" id="KW-1133">Transmembrane helix</keyword>
<protein>
    <recommendedName>
        <fullName evidence="4">Odorant receptor</fullName>
    </recommendedName>
</protein>
<keyword evidence="3" id="KW-1185">Reference proteome</keyword>
<accession>A0ABQ7QS05</accession>
<name>A0ABQ7QS05_PLUXY</name>
<comment type="caution">
    <text evidence="2">The sequence shown here is derived from an EMBL/GenBank/DDBJ whole genome shotgun (WGS) entry which is preliminary data.</text>
</comment>
<sequence>MVAIQMESKGEIDPTYITFFWLWPTEPLKGKLIVYPYVTLQWFYAFGGVSYLMAFDGICVSVMMGLAGQRYRCYMKCLDELWTLMSRNNRREI</sequence>
<evidence type="ECO:0000313" key="2">
    <source>
        <dbReference type="EMBL" id="KAG7307833.1"/>
    </source>
</evidence>
<reference evidence="2 3" key="1">
    <citation type="submission" date="2021-06" db="EMBL/GenBank/DDBJ databases">
        <title>A haploid diamondback moth (Plutella xylostella L.) genome assembly resolves 31 chromosomes and identifies a diamide resistance mutation.</title>
        <authorList>
            <person name="Ward C.M."/>
            <person name="Perry K.D."/>
            <person name="Baker G."/>
            <person name="Powis K."/>
            <person name="Heckel D.G."/>
            <person name="Baxter S.W."/>
        </authorList>
    </citation>
    <scope>NUCLEOTIDE SEQUENCE [LARGE SCALE GENOMIC DNA]</scope>
    <source>
        <strain evidence="2 3">LV</strain>
        <tissue evidence="2">Single pupa</tissue>
    </source>
</reference>
<keyword evidence="1" id="KW-0472">Membrane</keyword>
<keyword evidence="1" id="KW-0812">Transmembrane</keyword>
<gene>
    <name evidence="2" type="ORF">JYU34_006429</name>
</gene>
<evidence type="ECO:0000256" key="1">
    <source>
        <dbReference type="SAM" id="Phobius"/>
    </source>
</evidence>
<dbReference type="Proteomes" id="UP000823941">
    <property type="component" value="Chromosome 9"/>
</dbReference>
<proteinExistence type="predicted"/>